<accession>A0A367R6Q0</accession>
<comment type="caution">
    <text evidence="1">The sequence shown here is derived from an EMBL/GenBank/DDBJ whole genome shotgun (WGS) entry which is preliminary data.</text>
</comment>
<evidence type="ECO:0000313" key="1">
    <source>
        <dbReference type="EMBL" id="RCJ31601.1"/>
    </source>
</evidence>
<organism evidence="1 2">
    <name type="scientific">Nostoc minutum NIES-26</name>
    <dbReference type="NCBI Taxonomy" id="1844469"/>
    <lineage>
        <taxon>Bacteria</taxon>
        <taxon>Bacillati</taxon>
        <taxon>Cyanobacteriota</taxon>
        <taxon>Cyanophyceae</taxon>
        <taxon>Nostocales</taxon>
        <taxon>Nostocaceae</taxon>
        <taxon>Nostoc</taxon>
    </lineage>
</organism>
<proteinExistence type="predicted"/>
<dbReference type="InterPro" id="IPR015915">
    <property type="entry name" value="Kelch-typ_b-propeller"/>
</dbReference>
<dbReference type="EMBL" id="LXQD01000225">
    <property type="protein sequence ID" value="RCJ31601.1"/>
    <property type="molecule type" value="Genomic_DNA"/>
</dbReference>
<dbReference type="Proteomes" id="UP000252107">
    <property type="component" value="Unassembled WGS sequence"/>
</dbReference>
<keyword evidence="2" id="KW-1185">Reference proteome</keyword>
<name>A0A367R6Q0_9NOSO</name>
<dbReference type="InterPro" id="IPR011043">
    <property type="entry name" value="Gal_Oxase/kelch_b-propeller"/>
</dbReference>
<reference evidence="1" key="1">
    <citation type="submission" date="2016-04" db="EMBL/GenBank/DDBJ databases">
        <authorList>
            <person name="Tabuchi Yagui T.R."/>
        </authorList>
    </citation>
    <scope>NUCLEOTIDE SEQUENCE [LARGE SCALE GENOMIC DNA]</scope>
    <source>
        <strain evidence="1">NIES-26</strain>
    </source>
</reference>
<evidence type="ECO:0000313" key="2">
    <source>
        <dbReference type="Proteomes" id="UP000252107"/>
    </source>
</evidence>
<dbReference type="AlphaFoldDB" id="A0A367R6Q0"/>
<sequence>MCLDDRDRFYRVDQKFFFDVLKVITMASNIEILRMLVEAGEDLNEINDEMRRLLTGVSHSAIQVSAEDYSVGKHPRFGKTNPEIMEIDFWKAMVCNGDSAYIAKSMFGDADNDNRNKLVWCYQRFGRTITQLPDGKIIEIGGEHEDYYDPDFCIYNDVVVYQGDGNFQILGYPREIFPPTDFHSATLVGKYIYIIGNLGYYNERISGETPVYQLHCDTFKIKKVETTGEKPGWISRHKAFYKEPNKIQIAGGKVCVTVGEEQEYLDNLFDYALDLTNFNWIRVHACRD</sequence>
<protein>
    <submittedName>
        <fullName evidence="1">Uncharacterized protein</fullName>
    </submittedName>
</protein>
<gene>
    <name evidence="1" type="ORF">A6770_19690</name>
</gene>
<dbReference type="Gene3D" id="2.120.10.80">
    <property type="entry name" value="Kelch-type beta propeller"/>
    <property type="match status" value="1"/>
</dbReference>
<dbReference type="SUPFAM" id="SSF50965">
    <property type="entry name" value="Galactose oxidase, central domain"/>
    <property type="match status" value="1"/>
</dbReference>